<organism evidence="2 3">
    <name type="scientific">Bugula neritina</name>
    <name type="common">Brown bryozoan</name>
    <name type="synonym">Sertularia neritina</name>
    <dbReference type="NCBI Taxonomy" id="10212"/>
    <lineage>
        <taxon>Eukaryota</taxon>
        <taxon>Metazoa</taxon>
        <taxon>Spiralia</taxon>
        <taxon>Lophotrochozoa</taxon>
        <taxon>Bryozoa</taxon>
        <taxon>Gymnolaemata</taxon>
        <taxon>Cheilostomatida</taxon>
        <taxon>Flustrina</taxon>
        <taxon>Buguloidea</taxon>
        <taxon>Bugulidae</taxon>
        <taxon>Bugula</taxon>
    </lineage>
</organism>
<dbReference type="OrthoDB" id="6285231at2759"/>
<name>A0A7J7K1J1_BUGNE</name>
<feature type="region of interest" description="Disordered" evidence="1">
    <location>
        <begin position="68"/>
        <end position="87"/>
    </location>
</feature>
<feature type="region of interest" description="Disordered" evidence="1">
    <location>
        <begin position="96"/>
        <end position="115"/>
    </location>
</feature>
<sequence length="115" mass="13298">MAASGIQEHNEARRKERVLMKKANWEKQVKLAMPEGQSPFVRAPSNNPISAGSTYERELYSRAECRVVGSPPGIDGHDAKSVDRQRRRDVYNQQLQEYSAKLPNRYNNKDYMSQW</sequence>
<proteinExistence type="predicted"/>
<evidence type="ECO:0000256" key="1">
    <source>
        <dbReference type="SAM" id="MobiDB-lite"/>
    </source>
</evidence>
<protein>
    <submittedName>
        <fullName evidence="2">Uncharacterized protein</fullName>
    </submittedName>
</protein>
<dbReference type="EMBL" id="VXIV02001537">
    <property type="protein sequence ID" value="KAF6032067.1"/>
    <property type="molecule type" value="Genomic_DNA"/>
</dbReference>
<evidence type="ECO:0000313" key="3">
    <source>
        <dbReference type="Proteomes" id="UP000593567"/>
    </source>
</evidence>
<dbReference type="AlphaFoldDB" id="A0A7J7K1J1"/>
<keyword evidence="3" id="KW-1185">Reference proteome</keyword>
<accession>A0A7J7K1J1</accession>
<evidence type="ECO:0000313" key="2">
    <source>
        <dbReference type="EMBL" id="KAF6032067.1"/>
    </source>
</evidence>
<gene>
    <name evidence="2" type="ORF">EB796_009633</name>
</gene>
<dbReference type="Proteomes" id="UP000593567">
    <property type="component" value="Unassembled WGS sequence"/>
</dbReference>
<reference evidence="2" key="1">
    <citation type="submission" date="2020-06" db="EMBL/GenBank/DDBJ databases">
        <title>Draft genome of Bugula neritina, a colonial animal packing powerful symbionts and potential medicines.</title>
        <authorList>
            <person name="Rayko M."/>
        </authorList>
    </citation>
    <scope>NUCLEOTIDE SEQUENCE [LARGE SCALE GENOMIC DNA]</scope>
    <source>
        <strain evidence="2">Kwan_BN1</strain>
    </source>
</reference>
<feature type="compositionally biased region" description="Basic and acidic residues" evidence="1">
    <location>
        <begin position="75"/>
        <end position="87"/>
    </location>
</feature>
<comment type="caution">
    <text evidence="2">The sequence shown here is derived from an EMBL/GenBank/DDBJ whole genome shotgun (WGS) entry which is preliminary data.</text>
</comment>